<dbReference type="InterPro" id="IPR002477">
    <property type="entry name" value="Peptidoglycan-bd-like"/>
</dbReference>
<dbReference type="InterPro" id="IPR027417">
    <property type="entry name" value="P-loop_NTPase"/>
</dbReference>
<dbReference type="PANTHER" id="PTHR35894:SF1">
    <property type="entry name" value="PHOSPHORIBULOKINASE _ URIDINE KINASE FAMILY"/>
    <property type="match status" value="1"/>
</dbReference>
<dbReference type="CDD" id="cd00009">
    <property type="entry name" value="AAA"/>
    <property type="match status" value="1"/>
</dbReference>
<keyword evidence="1" id="KW-0812">Transmembrane</keyword>
<dbReference type="GO" id="GO:0016887">
    <property type="term" value="F:ATP hydrolysis activity"/>
    <property type="evidence" value="ECO:0007669"/>
    <property type="project" value="InterPro"/>
</dbReference>
<proteinExistence type="predicted"/>
<dbReference type="InterPro" id="IPR036366">
    <property type="entry name" value="PGBDSf"/>
</dbReference>
<dbReference type="Gene3D" id="3.40.50.300">
    <property type="entry name" value="P-loop containing nucleotide triphosphate hydrolases"/>
    <property type="match status" value="1"/>
</dbReference>
<dbReference type="Proteomes" id="UP000294980">
    <property type="component" value="Unassembled WGS sequence"/>
</dbReference>
<dbReference type="InterPro" id="IPR049945">
    <property type="entry name" value="AAA_22"/>
</dbReference>
<dbReference type="OrthoDB" id="9780149at2"/>
<keyword evidence="1" id="KW-0472">Membrane</keyword>
<dbReference type="SUPFAM" id="SSF52540">
    <property type="entry name" value="P-loop containing nucleoside triphosphate hydrolases"/>
    <property type="match status" value="1"/>
</dbReference>
<sequence>MYLQYFGLREAPFSIAVNPRYLFMSHRHRDALAHLLYGVGAGGAFVVLTGEVGTGKTTINRCLLEQLPDNTDIAVVLNPALSATELLASVCDELGIDYPSGATTLKMLTDRLHRFLLDNHARGHKTVLLIDEAQHLGVDVLEQIRLLTNLETDSEKLLHIILIGQPELATMLSRPELRQLNQRVTARFNLEPLSREETSAYIRHRLQVAGLAPGTEPFPPAVVRGIYRYSRGVPRVINLLCDRLLLGAYGRRATQVSPRLLRAAVHEVTGEGRAPAAGGRRLGWLIALPAIAAATAALLWWWGVSAGQPADLRAPAGAVMTEARVPVSGSQEVSASEAQSDTVLHDRQHALSALWSLYTDAAMPAAPCRDGNSGSLRCVSAGADTWQELQALGHPLVLDLVSRERQARAALVIALEHDVALLATVNGVEKVDLAALAPLWRGGYRYLWQAPPAFEGVLGPGDAGAAVASVAELFAVLDGQAQPLTTDRYSPQLEQRVRLFQRRHGLNDDGLVGEQTLRQLNRMAGQVPGGEALHARMDALRERGAWPLARSIN</sequence>
<gene>
    <name evidence="3" type="ORF">EV688_101233</name>
</gene>
<evidence type="ECO:0000256" key="1">
    <source>
        <dbReference type="SAM" id="Phobius"/>
    </source>
</evidence>
<evidence type="ECO:0000313" key="3">
    <source>
        <dbReference type="EMBL" id="TCO78416.1"/>
    </source>
</evidence>
<dbReference type="SMART" id="SM00382">
    <property type="entry name" value="AAA"/>
    <property type="match status" value="1"/>
</dbReference>
<dbReference type="InterPro" id="IPR003593">
    <property type="entry name" value="AAA+_ATPase"/>
</dbReference>
<protein>
    <submittedName>
        <fullName evidence="3">Type II secretion system protein A</fullName>
    </submittedName>
</protein>
<dbReference type="Pfam" id="PF01471">
    <property type="entry name" value="PG_binding_1"/>
    <property type="match status" value="1"/>
</dbReference>
<dbReference type="SUPFAM" id="SSF47090">
    <property type="entry name" value="PGBD-like"/>
    <property type="match status" value="1"/>
</dbReference>
<evidence type="ECO:0000313" key="4">
    <source>
        <dbReference type="Proteomes" id="UP000294980"/>
    </source>
</evidence>
<comment type="caution">
    <text evidence="3">The sequence shown here is derived from an EMBL/GenBank/DDBJ whole genome shotgun (WGS) entry which is preliminary data.</text>
</comment>
<keyword evidence="1" id="KW-1133">Transmembrane helix</keyword>
<feature type="domain" description="AAA+ ATPase" evidence="2">
    <location>
        <begin position="42"/>
        <end position="187"/>
    </location>
</feature>
<dbReference type="AlphaFoldDB" id="A0A4R2L3N0"/>
<dbReference type="InterPro" id="IPR036365">
    <property type="entry name" value="PGBD-like_sf"/>
</dbReference>
<name>A0A4R2L3N0_9GAMM</name>
<dbReference type="Gene3D" id="1.10.101.10">
    <property type="entry name" value="PGBD-like superfamily/PGBD"/>
    <property type="match status" value="1"/>
</dbReference>
<keyword evidence="4" id="KW-1185">Reference proteome</keyword>
<dbReference type="Gene3D" id="3.90.70.10">
    <property type="entry name" value="Cysteine proteinases"/>
    <property type="match status" value="1"/>
</dbReference>
<dbReference type="PANTHER" id="PTHR35894">
    <property type="entry name" value="GENERAL SECRETION PATHWAY PROTEIN A-RELATED"/>
    <property type="match status" value="1"/>
</dbReference>
<dbReference type="InterPro" id="IPR052026">
    <property type="entry name" value="ExeA_AAA_ATPase_DNA-bind"/>
</dbReference>
<dbReference type="RefSeq" id="WP_117316531.1">
    <property type="nucleotide sequence ID" value="NZ_QQSW01000006.1"/>
</dbReference>
<feature type="transmembrane region" description="Helical" evidence="1">
    <location>
        <begin position="282"/>
        <end position="303"/>
    </location>
</feature>
<evidence type="ECO:0000259" key="2">
    <source>
        <dbReference type="SMART" id="SM00382"/>
    </source>
</evidence>
<accession>A0A4R2L3N0</accession>
<dbReference type="Pfam" id="PF13401">
    <property type="entry name" value="AAA_22"/>
    <property type="match status" value="1"/>
</dbReference>
<reference evidence="3 4" key="1">
    <citation type="submission" date="2019-03" db="EMBL/GenBank/DDBJ databases">
        <title>Genomic Encyclopedia of Type Strains, Phase IV (KMG-IV): sequencing the most valuable type-strain genomes for metagenomic binning, comparative biology and taxonomic classification.</title>
        <authorList>
            <person name="Goeker M."/>
        </authorList>
    </citation>
    <scope>NUCLEOTIDE SEQUENCE [LARGE SCALE GENOMIC DNA]</scope>
    <source>
        <strain evidence="3 4">DSM 23344</strain>
    </source>
</reference>
<organism evidence="3 4">
    <name type="scientific">Chromatocurvus halotolerans</name>
    <dbReference type="NCBI Taxonomy" id="1132028"/>
    <lineage>
        <taxon>Bacteria</taxon>
        <taxon>Pseudomonadati</taxon>
        <taxon>Pseudomonadota</taxon>
        <taxon>Gammaproteobacteria</taxon>
        <taxon>Cellvibrionales</taxon>
        <taxon>Halieaceae</taxon>
        <taxon>Chromatocurvus</taxon>
    </lineage>
</organism>
<dbReference type="EMBL" id="SLWX01000001">
    <property type="protein sequence ID" value="TCO78416.1"/>
    <property type="molecule type" value="Genomic_DNA"/>
</dbReference>